<comment type="caution">
    <text evidence="2">The sequence shown here is derived from an EMBL/GenBank/DDBJ whole genome shotgun (WGS) entry which is preliminary data.</text>
</comment>
<evidence type="ECO:0000313" key="3">
    <source>
        <dbReference type="Proteomes" id="UP000490535"/>
    </source>
</evidence>
<feature type="signal peptide" evidence="1">
    <location>
        <begin position="1"/>
        <end position="21"/>
    </location>
</feature>
<name>A0A833PGA0_ACIBZ</name>
<sequence length="158" mass="18238">MQFKAVFVSIPLLFLTTQPFAENTELNTPNEKSIQRTPSTDMPFEIAPLAAPLQKNVPRQKEQLSQNQITNQIYKNRMYRITKYWKRPATDLVEKANVRVYLDEHGNVKDILLIDGQFSDAFAASIKAAIYKAAPFEMPKEQALKKQFQEIRINFSTE</sequence>
<dbReference type="AlphaFoldDB" id="A0A833PGA0"/>
<dbReference type="Proteomes" id="UP000490535">
    <property type="component" value="Unassembled WGS sequence"/>
</dbReference>
<proteinExistence type="predicted"/>
<protein>
    <recommendedName>
        <fullName evidence="4">TonB C-terminal domain-containing protein</fullName>
    </recommendedName>
</protein>
<keyword evidence="1" id="KW-0732">Signal</keyword>
<feature type="chain" id="PRO_5032808196" description="TonB C-terminal domain-containing protein" evidence="1">
    <location>
        <begin position="22"/>
        <end position="158"/>
    </location>
</feature>
<accession>A0A833PGA0</accession>
<evidence type="ECO:0008006" key="4">
    <source>
        <dbReference type="Google" id="ProtNLM"/>
    </source>
</evidence>
<reference evidence="3" key="1">
    <citation type="journal article" date="2020" name="MBio">
        <title>Horizontal gene transfer to a defensive symbiont with a reduced genome amongst a multipartite beetle microbiome.</title>
        <authorList>
            <person name="Waterworth S.C."/>
            <person name="Florez L.V."/>
            <person name="Rees E.R."/>
            <person name="Hertweck C."/>
            <person name="Kaltenpoth M."/>
            <person name="Kwan J.C."/>
        </authorList>
    </citation>
    <scope>NUCLEOTIDE SEQUENCE [LARGE SCALE GENOMIC DNA]</scope>
</reference>
<organism evidence="2 3">
    <name type="scientific">Acinetobacter bereziniae</name>
    <name type="common">Acinetobacter genomosp. 10</name>
    <dbReference type="NCBI Taxonomy" id="106648"/>
    <lineage>
        <taxon>Bacteria</taxon>
        <taxon>Pseudomonadati</taxon>
        <taxon>Pseudomonadota</taxon>
        <taxon>Gammaproteobacteria</taxon>
        <taxon>Moraxellales</taxon>
        <taxon>Moraxellaceae</taxon>
        <taxon>Acinetobacter</taxon>
    </lineage>
</organism>
<dbReference type="EMBL" id="WNDP01000053">
    <property type="protein sequence ID" value="KAF1024771.1"/>
    <property type="molecule type" value="Genomic_DNA"/>
</dbReference>
<evidence type="ECO:0000313" key="2">
    <source>
        <dbReference type="EMBL" id="KAF1024771.1"/>
    </source>
</evidence>
<evidence type="ECO:0000256" key="1">
    <source>
        <dbReference type="SAM" id="SignalP"/>
    </source>
</evidence>
<gene>
    <name evidence="2" type="ORF">GAK29_02347</name>
</gene>
<dbReference type="Gene3D" id="3.30.1150.10">
    <property type="match status" value="1"/>
</dbReference>
<dbReference type="SUPFAM" id="SSF74653">
    <property type="entry name" value="TolA/TonB C-terminal domain"/>
    <property type="match status" value="1"/>
</dbReference>